<evidence type="ECO:0000256" key="1">
    <source>
        <dbReference type="SAM" id="Coils"/>
    </source>
</evidence>
<protein>
    <submittedName>
        <fullName evidence="2">Uncharacterized protein</fullName>
    </submittedName>
</protein>
<reference evidence="2 3" key="1">
    <citation type="submission" date="2023-08" db="EMBL/GenBank/DDBJ databases">
        <authorList>
            <person name="Folkvardsen B D."/>
            <person name="Norman A."/>
        </authorList>
    </citation>
    <scope>NUCLEOTIDE SEQUENCE [LARGE SCALE GENOMIC DNA]</scope>
    <source>
        <strain evidence="2 3">Mu0083</strain>
    </source>
</reference>
<dbReference type="RefSeq" id="WP_308475491.1">
    <property type="nucleotide sequence ID" value="NZ_OY726394.1"/>
</dbReference>
<proteinExistence type="predicted"/>
<keyword evidence="3" id="KW-1185">Reference proteome</keyword>
<dbReference type="EMBL" id="OY726394">
    <property type="protein sequence ID" value="CAJ1493944.1"/>
    <property type="molecule type" value="Genomic_DNA"/>
</dbReference>
<sequence length="69" mass="7125">MTEVAVNLVGVGPTVPAEDLEPRVTALEGQVRAHSQEIAAARELAASGQQRIAELIQQVLDARGGPAPA</sequence>
<name>A0ABN9MV56_9MYCO</name>
<keyword evidence="1" id="KW-0175">Coiled coil</keyword>
<gene>
    <name evidence="2" type="ORF">MU0083_000572</name>
</gene>
<evidence type="ECO:0000313" key="3">
    <source>
        <dbReference type="Proteomes" id="UP001190336"/>
    </source>
</evidence>
<dbReference type="Proteomes" id="UP001190336">
    <property type="component" value="Chromosome"/>
</dbReference>
<organism evidence="2 3">
    <name type="scientific">[Mycobacterium] kokjensenii</name>
    <dbReference type="NCBI Taxonomy" id="3064287"/>
    <lineage>
        <taxon>Bacteria</taxon>
        <taxon>Bacillati</taxon>
        <taxon>Actinomycetota</taxon>
        <taxon>Actinomycetes</taxon>
        <taxon>Mycobacteriales</taxon>
        <taxon>Mycobacteriaceae</taxon>
        <taxon>Mycolicibacter</taxon>
    </lineage>
</organism>
<evidence type="ECO:0000313" key="2">
    <source>
        <dbReference type="EMBL" id="CAJ1493944.1"/>
    </source>
</evidence>
<accession>A0ABN9MV56</accession>
<feature type="coiled-coil region" evidence="1">
    <location>
        <begin position="24"/>
        <end position="58"/>
    </location>
</feature>